<dbReference type="InterPro" id="IPR013658">
    <property type="entry name" value="SGL"/>
</dbReference>
<dbReference type="PANTHER" id="PTHR47572:SF4">
    <property type="entry name" value="LACTONASE DRP35"/>
    <property type="match status" value="1"/>
</dbReference>
<dbReference type="AlphaFoldDB" id="A0A1H7MYE1"/>
<name>A0A1H7MYE1_9SPHI</name>
<evidence type="ECO:0000259" key="3">
    <source>
        <dbReference type="Pfam" id="PF08450"/>
    </source>
</evidence>
<evidence type="ECO:0000256" key="2">
    <source>
        <dbReference type="SAM" id="SignalP"/>
    </source>
</evidence>
<keyword evidence="5" id="KW-1185">Reference proteome</keyword>
<dbReference type="OrthoDB" id="241638at2"/>
<keyword evidence="1" id="KW-0378">Hydrolase</keyword>
<feature type="signal peptide" evidence="2">
    <location>
        <begin position="1"/>
        <end position="21"/>
    </location>
</feature>
<dbReference type="Gene3D" id="2.120.10.30">
    <property type="entry name" value="TolB, C-terminal domain"/>
    <property type="match status" value="1"/>
</dbReference>
<reference evidence="5" key="1">
    <citation type="submission" date="2016-10" db="EMBL/GenBank/DDBJ databases">
        <authorList>
            <person name="Varghese N."/>
            <person name="Submissions S."/>
        </authorList>
    </citation>
    <scope>NUCLEOTIDE SEQUENCE [LARGE SCALE GENOMIC DNA]</scope>
    <source>
        <strain evidence="5">Jip14</strain>
    </source>
</reference>
<dbReference type="RefSeq" id="WP_090605302.1">
    <property type="nucleotide sequence ID" value="NZ_FNZR01000003.1"/>
</dbReference>
<dbReference type="SUPFAM" id="SSF63829">
    <property type="entry name" value="Calcium-dependent phosphotriesterase"/>
    <property type="match status" value="1"/>
</dbReference>
<feature type="chain" id="PRO_5011645624" evidence="2">
    <location>
        <begin position="22"/>
        <end position="292"/>
    </location>
</feature>
<dbReference type="STRING" id="332977.SAMN05421740_103677"/>
<accession>A0A1H7MYE1</accession>
<evidence type="ECO:0000313" key="4">
    <source>
        <dbReference type="EMBL" id="SEL15778.1"/>
    </source>
</evidence>
<dbReference type="InterPro" id="IPR051262">
    <property type="entry name" value="SMP-30/CGR1_Lactonase"/>
</dbReference>
<evidence type="ECO:0000313" key="5">
    <source>
        <dbReference type="Proteomes" id="UP000198916"/>
    </source>
</evidence>
<keyword evidence="2" id="KW-0732">Signal</keyword>
<evidence type="ECO:0000256" key="1">
    <source>
        <dbReference type="ARBA" id="ARBA00022801"/>
    </source>
</evidence>
<dbReference type="Proteomes" id="UP000198916">
    <property type="component" value="Unassembled WGS sequence"/>
</dbReference>
<dbReference type="PANTHER" id="PTHR47572">
    <property type="entry name" value="LIPOPROTEIN-RELATED"/>
    <property type="match status" value="1"/>
</dbReference>
<gene>
    <name evidence="4" type="ORF">SAMN05421740_103677</name>
</gene>
<dbReference type="Pfam" id="PF08450">
    <property type="entry name" value="SGL"/>
    <property type="match status" value="1"/>
</dbReference>
<sequence length="292" mass="32892">MNRKIYLLVLLLWAYGSGCIAQVVAPNAQLQLVADGFGFTEGPAADAEGNVFFTDQPNDRIWKYSTDGKLSIFMEPAGRANGMYFDKEGNLIACADQHYELWRISMDKQVEKLVVSYSDSLFNGPNDVWVSPSGSIYFTDPYYQRDYWDRTEPDMPTQALYRYQNGQVDRLDDQFKKPNGIVGTPDGKMLYVADIGDSKIYRYRIHSDGSLTDKEFFAPQGSDGMTIDERGNIYLTGKGVDVYNPNGEKIEHIDVPANWTANVCFGGHNRDVLFITASDKVFILNMQVKGVD</sequence>
<feature type="domain" description="SMP-30/Gluconolactonase/LRE-like region" evidence="3">
    <location>
        <begin position="39"/>
        <end position="278"/>
    </location>
</feature>
<proteinExistence type="predicted"/>
<dbReference type="GO" id="GO:0016787">
    <property type="term" value="F:hydrolase activity"/>
    <property type="evidence" value="ECO:0007669"/>
    <property type="project" value="UniProtKB-KW"/>
</dbReference>
<dbReference type="EMBL" id="FNZR01000003">
    <property type="protein sequence ID" value="SEL15778.1"/>
    <property type="molecule type" value="Genomic_DNA"/>
</dbReference>
<protein>
    <submittedName>
        <fullName evidence="4">Gluconolactonase</fullName>
    </submittedName>
</protein>
<organism evidence="4 5">
    <name type="scientific">Parapedobacter koreensis</name>
    <dbReference type="NCBI Taxonomy" id="332977"/>
    <lineage>
        <taxon>Bacteria</taxon>
        <taxon>Pseudomonadati</taxon>
        <taxon>Bacteroidota</taxon>
        <taxon>Sphingobacteriia</taxon>
        <taxon>Sphingobacteriales</taxon>
        <taxon>Sphingobacteriaceae</taxon>
        <taxon>Parapedobacter</taxon>
    </lineage>
</organism>
<dbReference type="InterPro" id="IPR011042">
    <property type="entry name" value="6-blade_b-propeller_TolB-like"/>
</dbReference>